<dbReference type="Gene3D" id="6.10.250.860">
    <property type="match status" value="1"/>
</dbReference>
<evidence type="ECO:0000256" key="1">
    <source>
        <dbReference type="ARBA" id="ARBA00004601"/>
    </source>
</evidence>
<evidence type="ECO:0000256" key="2">
    <source>
        <dbReference type="ARBA" id="ARBA00009150"/>
    </source>
</evidence>
<evidence type="ECO:0000256" key="5">
    <source>
        <dbReference type="ARBA" id="ARBA00022927"/>
    </source>
</evidence>
<keyword evidence="12" id="KW-1185">Reference proteome</keyword>
<dbReference type="Pfam" id="PF07928">
    <property type="entry name" value="Vps54"/>
    <property type="match status" value="1"/>
</dbReference>
<dbReference type="InterPro" id="IPR019515">
    <property type="entry name" value="VPS54_N"/>
</dbReference>
<feature type="region of interest" description="Disordered" evidence="8">
    <location>
        <begin position="1"/>
        <end position="29"/>
    </location>
</feature>
<evidence type="ECO:0000256" key="8">
    <source>
        <dbReference type="SAM" id="MobiDB-lite"/>
    </source>
</evidence>
<dbReference type="PANTHER" id="PTHR12965:SF0">
    <property type="entry name" value="VACUOLAR PROTEIN SORTING-ASSOCIATED PROTEIN 54"/>
    <property type="match status" value="1"/>
</dbReference>
<dbReference type="PANTHER" id="PTHR12965">
    <property type="entry name" value="VACUOLAR PROTEIN SORTING 54"/>
    <property type="match status" value="1"/>
</dbReference>
<dbReference type="GO" id="GO:0000938">
    <property type="term" value="C:GARP complex"/>
    <property type="evidence" value="ECO:0007669"/>
    <property type="project" value="InterPro"/>
</dbReference>
<dbReference type="InterPro" id="IPR039745">
    <property type="entry name" value="Vps54"/>
</dbReference>
<gene>
    <name evidence="11" type="ORF">GAYE_SCF08G3037</name>
</gene>
<accession>A0AAV9ID62</accession>
<name>A0AAV9ID62_9RHOD</name>
<evidence type="ECO:0000256" key="6">
    <source>
        <dbReference type="ARBA" id="ARBA00023034"/>
    </source>
</evidence>
<dbReference type="GO" id="GO:0042147">
    <property type="term" value="P:retrograde transport, endosome to Golgi"/>
    <property type="evidence" value="ECO:0007669"/>
    <property type="project" value="InterPro"/>
</dbReference>
<evidence type="ECO:0000259" key="9">
    <source>
        <dbReference type="Pfam" id="PF07928"/>
    </source>
</evidence>
<keyword evidence="7" id="KW-0175">Coiled coil</keyword>
<dbReference type="GO" id="GO:0019905">
    <property type="term" value="F:syntaxin binding"/>
    <property type="evidence" value="ECO:0007669"/>
    <property type="project" value="TreeGrafter"/>
</dbReference>
<protein>
    <recommendedName>
        <fullName evidence="3">Vacuolar protein sorting-associated protein 54</fullName>
    </recommendedName>
</protein>
<evidence type="ECO:0000256" key="4">
    <source>
        <dbReference type="ARBA" id="ARBA00022448"/>
    </source>
</evidence>
<dbReference type="GO" id="GO:0005829">
    <property type="term" value="C:cytosol"/>
    <property type="evidence" value="ECO:0007669"/>
    <property type="project" value="GOC"/>
</dbReference>
<comment type="similarity">
    <text evidence="2">Belongs to the VPS54 family.</text>
</comment>
<comment type="caution">
    <text evidence="11">The sequence shown here is derived from an EMBL/GenBank/DDBJ whole genome shotgun (WGS) entry which is preliminary data.</text>
</comment>
<reference evidence="11 12" key="1">
    <citation type="submission" date="2022-07" db="EMBL/GenBank/DDBJ databases">
        <title>Genome-wide signatures of adaptation to extreme environments.</title>
        <authorList>
            <person name="Cho C.H."/>
            <person name="Yoon H.S."/>
        </authorList>
    </citation>
    <scope>NUCLEOTIDE SEQUENCE [LARGE SCALE GENOMIC DNA]</scope>
    <source>
        <strain evidence="11 12">108.79 E11</strain>
    </source>
</reference>
<evidence type="ECO:0000313" key="11">
    <source>
        <dbReference type="EMBL" id="KAK4525131.1"/>
    </source>
</evidence>
<organism evidence="11 12">
    <name type="scientific">Galdieria yellowstonensis</name>
    <dbReference type="NCBI Taxonomy" id="3028027"/>
    <lineage>
        <taxon>Eukaryota</taxon>
        <taxon>Rhodophyta</taxon>
        <taxon>Bangiophyceae</taxon>
        <taxon>Galdieriales</taxon>
        <taxon>Galdieriaceae</taxon>
        <taxon>Galdieria</taxon>
    </lineage>
</organism>
<dbReference type="InterPro" id="IPR012501">
    <property type="entry name" value="Vps54_C"/>
</dbReference>
<proteinExistence type="inferred from homology"/>
<dbReference type="AlphaFoldDB" id="A0AAV9ID62"/>
<evidence type="ECO:0000313" key="12">
    <source>
        <dbReference type="Proteomes" id="UP001300502"/>
    </source>
</evidence>
<keyword evidence="4" id="KW-0813">Transport</keyword>
<dbReference type="GO" id="GO:0015031">
    <property type="term" value="P:protein transport"/>
    <property type="evidence" value="ECO:0007669"/>
    <property type="project" value="UniProtKB-KW"/>
</dbReference>
<evidence type="ECO:0000256" key="3">
    <source>
        <dbReference type="ARBA" id="ARBA00017665"/>
    </source>
</evidence>
<dbReference type="EMBL" id="JANCYU010000028">
    <property type="protein sequence ID" value="KAK4525131.1"/>
    <property type="molecule type" value="Genomic_DNA"/>
</dbReference>
<comment type="subcellular location">
    <subcellularLocation>
        <location evidence="1">Golgi apparatus</location>
        <location evidence="1">trans-Golgi network</location>
    </subcellularLocation>
</comment>
<dbReference type="GO" id="GO:0006896">
    <property type="term" value="P:Golgi to vacuole transport"/>
    <property type="evidence" value="ECO:0007669"/>
    <property type="project" value="TreeGrafter"/>
</dbReference>
<dbReference type="Pfam" id="PF10475">
    <property type="entry name" value="Vps54_N"/>
    <property type="match status" value="1"/>
</dbReference>
<evidence type="ECO:0000259" key="10">
    <source>
        <dbReference type="Pfam" id="PF10475"/>
    </source>
</evidence>
<sequence length="916" mass="104824">MRRSHSSHSQSETSDRPRRLSSVKRRPLPDAVDTVGREFTSRLAALLQDDYLQNICEVTQDPSEVEETFHFLPITGNLFDASNKFTTTTTTDREILSKGEKQAELKQCLEDLKLSEDSSSDTKVLKDTRIPALYSSQDFRLRDVFNSMEKEGELDSESLFRKQEELNRYLTQIQSLLTANILEQKEAFSYSVAEVEQVQEALYSVSQQVGDIRSQIQQVNNLFCDKLNDIHQAFQAVKIGKKVLEKLEQIAEIMEAPKHVNLLVGSSDYLGALQAIEQLRNIRRNQFQNIRCLDYVESQLKTCLDDTVKVMREDFVTCLDELMDEWTSKDLPVDVSWEECVKQDVHSLSIAASHSVLNSLMMAAFHFDKLYYLVKYYVDRHFELFLENTSEIGKQSKNVADLGSKSRLVESLVMSCKEHVHRVVVVMGLVQHLIMQSTGNNDMEETDSWKQIKARFCENISERLYEACSLILVNVVEHVDNNFKKDNWIEDQLISLEQFSLICRHLEDLSQQLCNLFYVSQSTIGGLRTFILDSCQSYFRAIHQVACKAMECLLKEEKWNALETIPDVVVSYLEEIRKIPFHSRATSSVMMNGVDAVASHPPRKDFIQLEDSDTLEETSKEEDKPTLSSSIRILCSSNSNNPSSGNAALLQLTNARCFPMTKSCSVLIKILFLYVLCLAHFPRGSMDREVVQKMVQLIRFVHQLTHRSVLSAGAIQTAGLKSISAKHLAMAYQSLQFLSQYMDMLLDALSTWVVIDPHTLSDFQKVQRELRDHQGQILAKLCSIMNERMSYHQKSIESMPWNNDSLLEQWELPSPYMQSIVRELFVLDRIFHTLGMEREWNDLSSRIISSYAEKLTNVYESLKSIGAAGRRRLVADIEFLMDNLNNMLGKERLGGYGLRNLWHLQDKLASSGGDAV</sequence>
<feature type="domain" description="Vacuolar protein sorting-associated protein 54 N-terminal" evidence="10">
    <location>
        <begin position="147"/>
        <end position="315"/>
    </location>
</feature>
<evidence type="ECO:0000256" key="7">
    <source>
        <dbReference type="ARBA" id="ARBA00023054"/>
    </source>
</evidence>
<feature type="domain" description="Vacuolar protein sorting-associated protein 54 C-terminal" evidence="9">
    <location>
        <begin position="658"/>
        <end position="788"/>
    </location>
</feature>
<dbReference type="Proteomes" id="UP001300502">
    <property type="component" value="Unassembled WGS sequence"/>
</dbReference>
<keyword evidence="6" id="KW-0333">Golgi apparatus</keyword>
<keyword evidence="5" id="KW-0653">Protein transport</keyword>